<dbReference type="Proteomes" id="UP000030653">
    <property type="component" value="Unassembled WGS sequence"/>
</dbReference>
<evidence type="ECO:0000313" key="3">
    <source>
        <dbReference type="EMBL" id="EJU03161.1"/>
    </source>
</evidence>
<proteinExistence type="predicted"/>
<evidence type="ECO:0000256" key="1">
    <source>
        <dbReference type="SAM" id="MobiDB-lite"/>
    </source>
</evidence>
<feature type="signal peptide" evidence="2">
    <location>
        <begin position="1"/>
        <end position="22"/>
    </location>
</feature>
<sequence>MLSLSPLFLLALLCSHPIRGHAHSTHSSFTHSHARRSLHTREGPTSASYAREERRDVLDGLGQVVGGLLGDLGKTVADLGEDVGNDLANIKRRLQSWEKRDLLGDLDQTVGDVLGGLGDTYEHGYQLGHVDSCFNNGYSVRYFEGHDVAYLFK</sequence>
<evidence type="ECO:0000313" key="4">
    <source>
        <dbReference type="Proteomes" id="UP000030653"/>
    </source>
</evidence>
<dbReference type="GeneID" id="63683306"/>
<keyword evidence="2" id="KW-0732">Signal</keyword>
<dbReference type="RefSeq" id="XP_040630055.1">
    <property type="nucleotide sequence ID" value="XM_040768244.1"/>
</dbReference>
<dbReference type="HOGENOM" id="CLU_1713183_0_0_1"/>
<keyword evidence="4" id="KW-1185">Reference proteome</keyword>
<feature type="region of interest" description="Disordered" evidence="1">
    <location>
        <begin position="24"/>
        <end position="52"/>
    </location>
</feature>
<gene>
    <name evidence="3" type="ORF">DACRYDRAFT_106331</name>
</gene>
<reference evidence="3 4" key="1">
    <citation type="journal article" date="2012" name="Science">
        <title>The Paleozoic origin of enzymatic lignin decomposition reconstructed from 31 fungal genomes.</title>
        <authorList>
            <person name="Floudas D."/>
            <person name="Binder M."/>
            <person name="Riley R."/>
            <person name="Barry K."/>
            <person name="Blanchette R.A."/>
            <person name="Henrissat B."/>
            <person name="Martinez A.T."/>
            <person name="Otillar R."/>
            <person name="Spatafora J.W."/>
            <person name="Yadav J.S."/>
            <person name="Aerts A."/>
            <person name="Benoit I."/>
            <person name="Boyd A."/>
            <person name="Carlson A."/>
            <person name="Copeland A."/>
            <person name="Coutinho P.M."/>
            <person name="de Vries R.P."/>
            <person name="Ferreira P."/>
            <person name="Findley K."/>
            <person name="Foster B."/>
            <person name="Gaskell J."/>
            <person name="Glotzer D."/>
            <person name="Gorecki P."/>
            <person name="Heitman J."/>
            <person name="Hesse C."/>
            <person name="Hori C."/>
            <person name="Igarashi K."/>
            <person name="Jurgens J.A."/>
            <person name="Kallen N."/>
            <person name="Kersten P."/>
            <person name="Kohler A."/>
            <person name="Kuees U."/>
            <person name="Kumar T.K.A."/>
            <person name="Kuo A."/>
            <person name="LaButti K."/>
            <person name="Larrondo L.F."/>
            <person name="Lindquist E."/>
            <person name="Ling A."/>
            <person name="Lombard V."/>
            <person name="Lucas S."/>
            <person name="Lundell T."/>
            <person name="Martin R."/>
            <person name="McLaughlin D.J."/>
            <person name="Morgenstern I."/>
            <person name="Morin E."/>
            <person name="Murat C."/>
            <person name="Nagy L.G."/>
            <person name="Nolan M."/>
            <person name="Ohm R.A."/>
            <person name="Patyshakuliyeva A."/>
            <person name="Rokas A."/>
            <person name="Ruiz-Duenas F.J."/>
            <person name="Sabat G."/>
            <person name="Salamov A."/>
            <person name="Samejima M."/>
            <person name="Schmutz J."/>
            <person name="Slot J.C."/>
            <person name="St John F."/>
            <person name="Stenlid J."/>
            <person name="Sun H."/>
            <person name="Sun S."/>
            <person name="Syed K."/>
            <person name="Tsang A."/>
            <person name="Wiebenga A."/>
            <person name="Young D."/>
            <person name="Pisabarro A."/>
            <person name="Eastwood D.C."/>
            <person name="Martin F."/>
            <person name="Cullen D."/>
            <person name="Grigoriev I.V."/>
            <person name="Hibbett D.S."/>
        </authorList>
    </citation>
    <scope>NUCLEOTIDE SEQUENCE [LARGE SCALE GENOMIC DNA]</scope>
    <source>
        <strain evidence="3 4">DJM-731 SS1</strain>
    </source>
</reference>
<dbReference type="AlphaFoldDB" id="M5FYP8"/>
<feature type="chain" id="PRO_5004067450" evidence="2">
    <location>
        <begin position="23"/>
        <end position="153"/>
    </location>
</feature>
<protein>
    <submittedName>
        <fullName evidence="3">Uncharacterized protein</fullName>
    </submittedName>
</protein>
<dbReference type="EMBL" id="JH795860">
    <property type="protein sequence ID" value="EJU03161.1"/>
    <property type="molecule type" value="Genomic_DNA"/>
</dbReference>
<organism evidence="3 4">
    <name type="scientific">Dacryopinax primogenitus (strain DJM 731)</name>
    <name type="common">Brown rot fungus</name>
    <dbReference type="NCBI Taxonomy" id="1858805"/>
    <lineage>
        <taxon>Eukaryota</taxon>
        <taxon>Fungi</taxon>
        <taxon>Dikarya</taxon>
        <taxon>Basidiomycota</taxon>
        <taxon>Agaricomycotina</taxon>
        <taxon>Dacrymycetes</taxon>
        <taxon>Dacrymycetales</taxon>
        <taxon>Dacrymycetaceae</taxon>
        <taxon>Dacryopinax</taxon>
    </lineage>
</organism>
<dbReference type="STRING" id="1858805.M5FYP8"/>
<name>M5FYP8_DACPD</name>
<accession>M5FYP8</accession>
<evidence type="ECO:0000256" key="2">
    <source>
        <dbReference type="SAM" id="SignalP"/>
    </source>
</evidence>